<organism evidence="1 2">
    <name type="scientific">Paraburkholderia caribensis MBA4</name>
    <dbReference type="NCBI Taxonomy" id="1323664"/>
    <lineage>
        <taxon>Bacteria</taxon>
        <taxon>Pseudomonadati</taxon>
        <taxon>Pseudomonadota</taxon>
        <taxon>Betaproteobacteria</taxon>
        <taxon>Burkholderiales</taxon>
        <taxon>Burkholderiaceae</taxon>
        <taxon>Paraburkholderia</taxon>
    </lineage>
</organism>
<dbReference type="EMBL" id="CP012746">
    <property type="protein sequence ID" value="ALL63735.1"/>
    <property type="molecule type" value="Genomic_DNA"/>
</dbReference>
<sequence length="40" mass="4439">MSLFVSIDWAITVHRERSFGVRVAYEAGATTQTSSSAYRS</sequence>
<evidence type="ECO:0000313" key="2">
    <source>
        <dbReference type="Proteomes" id="UP000019146"/>
    </source>
</evidence>
<name>A0A0P0R750_9BURK</name>
<dbReference type="KEGG" id="bcai:K788_0007199"/>
<protein>
    <submittedName>
        <fullName evidence="1">Uncharacterized protein</fullName>
    </submittedName>
</protein>
<accession>A0A0P0R750</accession>
<reference evidence="1 2" key="1">
    <citation type="journal article" date="2014" name="Genome Announc.">
        <title>Draft Genome Sequence of the Haloacid-Degrading Burkholderia caribensis Strain MBA4.</title>
        <authorList>
            <person name="Pan Y."/>
            <person name="Kong K.F."/>
            <person name="Tsang J.S."/>
        </authorList>
    </citation>
    <scope>NUCLEOTIDE SEQUENCE [LARGE SCALE GENOMIC DNA]</scope>
    <source>
        <strain evidence="1 2">MBA4</strain>
    </source>
</reference>
<proteinExistence type="predicted"/>
<dbReference type="AlphaFoldDB" id="A0A0P0R750"/>
<gene>
    <name evidence="1" type="ORF">K788_0007199</name>
</gene>
<evidence type="ECO:0000313" key="1">
    <source>
        <dbReference type="EMBL" id="ALL63735.1"/>
    </source>
</evidence>
<dbReference type="Proteomes" id="UP000019146">
    <property type="component" value="Chromosome 1"/>
</dbReference>